<feature type="domain" description="PIN like" evidence="1">
    <location>
        <begin position="11"/>
        <end position="248"/>
    </location>
</feature>
<proteinExistence type="predicted"/>
<comment type="caution">
    <text evidence="2">The sequence shown here is derived from an EMBL/GenBank/DDBJ whole genome shotgun (WGS) entry which is preliminary data.</text>
</comment>
<evidence type="ECO:0000259" key="1">
    <source>
        <dbReference type="Pfam" id="PF18476"/>
    </source>
</evidence>
<dbReference type="Proteomes" id="UP001328425">
    <property type="component" value="Unassembled WGS sequence"/>
</dbReference>
<keyword evidence="3" id="KW-1185">Reference proteome</keyword>
<sequence>MKPKFIDENTLIVLDTSTLNKIIDNYNDVGKDFYEILNESKDNILIPNAVYDEFYAISQEEMIEEKLEIIRKLKTDLNKFRDNFDKCIDDIDTKIKDLNGKIYSITENTSEASLNKSNQKQIIHEYKNNIDKYLDKIDLELLKNTYNKAYNGINNIICYSLKNKKNKTHFSTDEIIKICEEGKIRFENLLPPGFSDKNKRGYYKYNDLFIWKEILNYTKENKSIDSVIFITEDMKEGNWWKKTSANEKRKIHRFLLDEFNSTVSSNNVVGRKIEFMTVTDFIGNYNGIKDVLKLIEFDRDKIADEVFYVYRRDLEAAMFNQIYNINPIDIDEEFYRSDLPEFEAGDLRLLNNGIKVVDDTIRCRLSIGLNVDMNFEFTDKEGDKFELGEAEVFLSARAYIDLKYKTDCQKNRYEITYPDKIEETNFELKYVNMQVLNSKNLYDY</sequence>
<dbReference type="RefSeq" id="WP_332087071.1">
    <property type="nucleotide sequence ID" value="NZ_JARBCY010000025.1"/>
</dbReference>
<evidence type="ECO:0000313" key="3">
    <source>
        <dbReference type="Proteomes" id="UP001328425"/>
    </source>
</evidence>
<reference evidence="2 3" key="1">
    <citation type="submission" date="2022-11" db="EMBL/GenBank/DDBJ databases">
        <title>The First Case of Preauricular Fistular Abscess Caused by Peptoniphilus grossensis.</title>
        <authorList>
            <person name="Byun J.-H."/>
        </authorList>
    </citation>
    <scope>NUCLEOTIDE SEQUENCE [LARGE SCALE GENOMIC DNA]</scope>
    <source>
        <strain evidence="2 3">GYB008</strain>
    </source>
</reference>
<gene>
    <name evidence="2" type="ORF">PV361_04120</name>
</gene>
<name>A0ABU7XC15_9FIRM</name>
<dbReference type="Pfam" id="PF18476">
    <property type="entry name" value="PIN_8"/>
    <property type="match status" value="1"/>
</dbReference>
<accession>A0ABU7XC15</accession>
<protein>
    <submittedName>
        <fullName evidence="2">PIN-like domain-containing protein</fullName>
    </submittedName>
</protein>
<evidence type="ECO:0000313" key="2">
    <source>
        <dbReference type="EMBL" id="MEF3317886.1"/>
    </source>
</evidence>
<dbReference type="EMBL" id="JARBCY010000025">
    <property type="protein sequence ID" value="MEF3317886.1"/>
    <property type="molecule type" value="Genomic_DNA"/>
</dbReference>
<dbReference type="InterPro" id="IPR041578">
    <property type="entry name" value="PIN_8"/>
</dbReference>
<organism evidence="2 3">
    <name type="scientific">Peptoniphilus grossensis</name>
    <dbReference type="NCBI Taxonomy" id="1465756"/>
    <lineage>
        <taxon>Bacteria</taxon>
        <taxon>Bacillati</taxon>
        <taxon>Bacillota</taxon>
        <taxon>Tissierellia</taxon>
        <taxon>Tissierellales</taxon>
        <taxon>Peptoniphilaceae</taxon>
        <taxon>Peptoniphilus</taxon>
    </lineage>
</organism>